<dbReference type="Pfam" id="PF04892">
    <property type="entry name" value="VanZ"/>
    <property type="match status" value="1"/>
</dbReference>
<evidence type="ECO:0000313" key="4">
    <source>
        <dbReference type="Proteomes" id="UP000245905"/>
    </source>
</evidence>
<evidence type="ECO:0000313" key="3">
    <source>
        <dbReference type="EMBL" id="PWE83258.1"/>
    </source>
</evidence>
<keyword evidence="1" id="KW-1133">Transmembrane helix</keyword>
<dbReference type="EMBL" id="JRFS01000025">
    <property type="protein sequence ID" value="PWE83258.1"/>
    <property type="molecule type" value="Genomic_DNA"/>
</dbReference>
<feature type="transmembrane region" description="Helical" evidence="1">
    <location>
        <begin position="74"/>
        <end position="105"/>
    </location>
</feature>
<gene>
    <name evidence="3" type="ORF">LD38_11895</name>
</gene>
<evidence type="ECO:0000256" key="1">
    <source>
        <dbReference type="SAM" id="Phobius"/>
    </source>
</evidence>
<keyword evidence="1" id="KW-0812">Transmembrane</keyword>
<feature type="transmembrane region" description="Helical" evidence="1">
    <location>
        <begin position="12"/>
        <end position="29"/>
    </location>
</feature>
<evidence type="ECO:0000259" key="2">
    <source>
        <dbReference type="Pfam" id="PF04892"/>
    </source>
</evidence>
<name>A0A2U2EFI9_9FIRM</name>
<dbReference type="AlphaFoldDB" id="A0A2U2EFI9"/>
<protein>
    <submittedName>
        <fullName evidence="3">Antibiotic resistance protein VanZ</fullName>
    </submittedName>
</protein>
<dbReference type="RefSeq" id="WP_146189294.1">
    <property type="nucleotide sequence ID" value="NZ_JRFS01000025.1"/>
</dbReference>
<proteinExistence type="predicted"/>
<dbReference type="Proteomes" id="UP000245905">
    <property type="component" value="Unassembled WGS sequence"/>
</dbReference>
<reference evidence="3 4" key="1">
    <citation type="submission" date="2014-09" db="EMBL/GenBank/DDBJ databases">
        <title>Butyrate-producing bacteria isolated from human gut.</title>
        <authorList>
            <person name="Zhang Q."/>
            <person name="Zhao L."/>
        </authorList>
    </citation>
    <scope>NUCLEOTIDE SEQUENCE [LARGE SCALE GENOMIC DNA]</scope>
    <source>
        <strain evidence="3 4">R22</strain>
    </source>
</reference>
<feature type="domain" description="VanZ-like" evidence="2">
    <location>
        <begin position="58"/>
        <end position="127"/>
    </location>
</feature>
<keyword evidence="1" id="KW-0472">Membrane</keyword>
<sequence length="128" mass="14367">MLPISDILIRSISGYVFIVPILILYFLYLRKSGREQSLLHIAAVFVFCYYLFGILTVAGIGYTSTISFSPKISLIPFLGMITGPIDTILNLILFVPLGVFLPFLYKKYHHIKTVALTGFLFSLSVEIV</sequence>
<dbReference type="InterPro" id="IPR006976">
    <property type="entry name" value="VanZ-like"/>
</dbReference>
<organism evidence="3 4">
    <name type="scientific">Agathobacter rectalis</name>
    <dbReference type="NCBI Taxonomy" id="39491"/>
    <lineage>
        <taxon>Bacteria</taxon>
        <taxon>Bacillati</taxon>
        <taxon>Bacillota</taxon>
        <taxon>Clostridia</taxon>
        <taxon>Lachnospirales</taxon>
        <taxon>Lachnospiraceae</taxon>
        <taxon>Agathobacter</taxon>
    </lineage>
</organism>
<feature type="non-terminal residue" evidence="3">
    <location>
        <position position="128"/>
    </location>
</feature>
<feature type="transmembrane region" description="Helical" evidence="1">
    <location>
        <begin position="41"/>
        <end position="62"/>
    </location>
</feature>
<comment type="caution">
    <text evidence="3">The sequence shown here is derived from an EMBL/GenBank/DDBJ whole genome shotgun (WGS) entry which is preliminary data.</text>
</comment>
<accession>A0A2U2EFI9</accession>